<dbReference type="KEGG" id="pfuw:KF707C_38550"/>
<dbReference type="EMBL" id="AP014862">
    <property type="protein sequence ID" value="BAU75543.1"/>
    <property type="molecule type" value="Genomic_DNA"/>
</dbReference>
<name>A0AAD1C3Q9_METFU</name>
<gene>
    <name evidence="2" type="ORF">KF707C_38550</name>
</gene>
<dbReference type="AlphaFoldDB" id="A0AAD1C3Q9"/>
<feature type="region of interest" description="Disordered" evidence="1">
    <location>
        <begin position="35"/>
        <end position="54"/>
    </location>
</feature>
<evidence type="ECO:0000313" key="3">
    <source>
        <dbReference type="Proteomes" id="UP000218554"/>
    </source>
</evidence>
<feature type="region of interest" description="Disordered" evidence="1">
    <location>
        <begin position="1"/>
        <end position="28"/>
    </location>
</feature>
<reference evidence="2 3" key="2">
    <citation type="journal article" date="2017" name="Int. J. Syst. Evol. Microbiol.">
        <title>Pseudomonas furukawaii sp. nov., a polychlorinated biphenyl-degrading bacterium isolated from biphenyl-contaminated soil in Japan.</title>
        <authorList>
            <person name="Kimura N."/>
            <person name="Watanabe T."/>
            <person name="Suenaga H."/>
            <person name="Fujihara H."/>
            <person name="Futagami T."/>
            <person name="Goto M."/>
            <person name="Hanada S."/>
            <person name="Hirose J."/>
        </authorList>
    </citation>
    <scope>NUCLEOTIDE SEQUENCE [LARGE SCALE GENOMIC DNA]</scope>
    <source>
        <strain evidence="3">DSM 10086 / NBRC 110670 / KF707</strain>
    </source>
</reference>
<evidence type="ECO:0000313" key="2">
    <source>
        <dbReference type="EMBL" id="BAU75543.1"/>
    </source>
</evidence>
<protein>
    <submittedName>
        <fullName evidence="2">Uncharacterized protein</fullName>
    </submittedName>
</protein>
<sequence length="54" mass="5900">MGRVVGSLGHGRSPVDSRLPVGPSRGRARRLLARHRAWEQGRNPRYPAVGPSTN</sequence>
<accession>A0AAD1C3Q9</accession>
<keyword evidence="3" id="KW-1185">Reference proteome</keyword>
<proteinExistence type="predicted"/>
<dbReference type="Proteomes" id="UP000218554">
    <property type="component" value="Chromosome"/>
</dbReference>
<evidence type="ECO:0000256" key="1">
    <source>
        <dbReference type="SAM" id="MobiDB-lite"/>
    </source>
</evidence>
<reference evidence="3" key="1">
    <citation type="submission" date="2015-05" db="EMBL/GenBank/DDBJ databases">
        <title>Draft genome sequencing of a biphenyl-degrading bacterium, Pseudomonas balearica KF707 (=NBRC110670).</title>
        <authorList>
            <person name="Kimura N."/>
            <person name="Hirose J."/>
            <person name="Watanabe T."/>
            <person name="Suenaga H."/>
            <person name="Fujihara H."/>
            <person name="Noguchi M."/>
            <person name="Hashimoto M."/>
            <person name="Shimodaira J."/>
            <person name="Tsuchikane K."/>
            <person name="Hosoyama A."/>
            <person name="Yamazoe A."/>
            <person name="Fujita N."/>
            <person name="Furukawa K."/>
        </authorList>
    </citation>
    <scope>NUCLEOTIDE SEQUENCE [LARGE SCALE GENOMIC DNA]</scope>
    <source>
        <strain evidence="3">DSM 10086 / NBRC 110670 / KF707</strain>
    </source>
</reference>
<organism evidence="2 3">
    <name type="scientific">Metapseudomonas furukawaii</name>
    <name type="common">Pseudomonas furukawaii</name>
    <dbReference type="NCBI Taxonomy" id="1149133"/>
    <lineage>
        <taxon>Bacteria</taxon>
        <taxon>Pseudomonadati</taxon>
        <taxon>Pseudomonadota</taxon>
        <taxon>Gammaproteobacteria</taxon>
        <taxon>Pseudomonadales</taxon>
        <taxon>Pseudomonadaceae</taxon>
        <taxon>Metapseudomonas</taxon>
    </lineage>
</organism>